<dbReference type="GO" id="GO:0005886">
    <property type="term" value="C:plasma membrane"/>
    <property type="evidence" value="ECO:0007669"/>
    <property type="project" value="TreeGrafter"/>
</dbReference>
<keyword evidence="5" id="KW-1185">Reference proteome</keyword>
<dbReference type="InterPro" id="IPR015854">
    <property type="entry name" value="ABC_transpr_LolD-like"/>
</dbReference>
<dbReference type="PANTHER" id="PTHR24220:SF470">
    <property type="entry name" value="CELL DIVISION ATP-BINDING PROTEIN FTSE"/>
    <property type="match status" value="1"/>
</dbReference>
<dbReference type="InterPro" id="IPR027417">
    <property type="entry name" value="P-loop_NTPase"/>
</dbReference>
<reference evidence="4 5" key="1">
    <citation type="submission" date="2019-03" db="EMBL/GenBank/DDBJ databases">
        <title>The complete genome sequence of Swingsia samuiensis NBRC107927(T).</title>
        <authorList>
            <person name="Chua K.-O."/>
            <person name="Chan K.-G."/>
            <person name="See-Too W.-S."/>
        </authorList>
    </citation>
    <scope>NUCLEOTIDE SEQUENCE [LARGE SCALE GENOMIC DNA]</scope>
    <source>
        <strain evidence="4 5">AH83</strain>
    </source>
</reference>
<dbReference type="SMART" id="SM00382">
    <property type="entry name" value="AAA"/>
    <property type="match status" value="1"/>
</dbReference>
<dbReference type="SUPFAM" id="SSF52540">
    <property type="entry name" value="P-loop containing nucleoside triphosphate hydrolases"/>
    <property type="match status" value="1"/>
</dbReference>
<sequence length="223" mass="24819">MISLHDVSMKPPGVGKPVLHGLTLHIPQGEFRWLLGPSGAGKSSFLKLLTLGAKPFSGHMEVLGVPVSRANRSTLRDLRRRIGFVPQDYRLISEWSVYDNIALPLRLKNHSERSIRKEVFNVLEWLDVATHTYSLPTTLSGGEQQRVAIARALINRPEILLADEPTNALEADQARHLLTTFQELIDLGTTVIVATHNEFLVQEAPPAQAIMLRDGTLDRQTVL</sequence>
<protein>
    <submittedName>
        <fullName evidence="4">ATP-binding cassette domain-containing protein</fullName>
    </submittedName>
</protein>
<keyword evidence="1" id="KW-0547">Nucleotide-binding</keyword>
<dbReference type="OrthoDB" id="9802264at2"/>
<name>A0A4Y6UFQ3_9PROT</name>
<dbReference type="AlphaFoldDB" id="A0A4Y6UFQ3"/>
<dbReference type="RefSeq" id="WP_141459315.1">
    <property type="nucleotide sequence ID" value="NZ_CP038141.1"/>
</dbReference>
<dbReference type="Gene3D" id="3.40.50.300">
    <property type="entry name" value="P-loop containing nucleotide triphosphate hydrolases"/>
    <property type="match status" value="1"/>
</dbReference>
<dbReference type="EMBL" id="CP038141">
    <property type="protein sequence ID" value="QDH16392.1"/>
    <property type="molecule type" value="Genomic_DNA"/>
</dbReference>
<feature type="domain" description="ABC transporter" evidence="3">
    <location>
        <begin position="2"/>
        <end position="223"/>
    </location>
</feature>
<dbReference type="PROSITE" id="PS00211">
    <property type="entry name" value="ABC_TRANSPORTER_1"/>
    <property type="match status" value="1"/>
</dbReference>
<evidence type="ECO:0000313" key="5">
    <source>
        <dbReference type="Proteomes" id="UP000316313"/>
    </source>
</evidence>
<dbReference type="PROSITE" id="PS50893">
    <property type="entry name" value="ABC_TRANSPORTER_2"/>
    <property type="match status" value="1"/>
</dbReference>
<proteinExistence type="predicted"/>
<dbReference type="InterPro" id="IPR017871">
    <property type="entry name" value="ABC_transporter-like_CS"/>
</dbReference>
<dbReference type="GO" id="GO:0016887">
    <property type="term" value="F:ATP hydrolysis activity"/>
    <property type="evidence" value="ECO:0007669"/>
    <property type="project" value="InterPro"/>
</dbReference>
<dbReference type="InterPro" id="IPR003439">
    <property type="entry name" value="ABC_transporter-like_ATP-bd"/>
</dbReference>
<evidence type="ECO:0000256" key="2">
    <source>
        <dbReference type="ARBA" id="ARBA00022840"/>
    </source>
</evidence>
<accession>A0A4Y6UFQ3</accession>
<dbReference type="PANTHER" id="PTHR24220">
    <property type="entry name" value="IMPORT ATP-BINDING PROTEIN"/>
    <property type="match status" value="1"/>
</dbReference>
<keyword evidence="2 4" id="KW-0067">ATP-binding</keyword>
<evidence type="ECO:0000313" key="4">
    <source>
        <dbReference type="EMBL" id="QDH16392.1"/>
    </source>
</evidence>
<dbReference type="GO" id="GO:0022857">
    <property type="term" value="F:transmembrane transporter activity"/>
    <property type="evidence" value="ECO:0007669"/>
    <property type="project" value="TreeGrafter"/>
</dbReference>
<evidence type="ECO:0000259" key="3">
    <source>
        <dbReference type="PROSITE" id="PS50893"/>
    </source>
</evidence>
<dbReference type="KEGG" id="ssam:E3D00_01530"/>
<dbReference type="Proteomes" id="UP000316313">
    <property type="component" value="Chromosome"/>
</dbReference>
<gene>
    <name evidence="4" type="ORF">E3D00_01530</name>
</gene>
<dbReference type="GO" id="GO:0005524">
    <property type="term" value="F:ATP binding"/>
    <property type="evidence" value="ECO:0007669"/>
    <property type="project" value="UniProtKB-KW"/>
</dbReference>
<evidence type="ECO:0000256" key="1">
    <source>
        <dbReference type="ARBA" id="ARBA00022741"/>
    </source>
</evidence>
<dbReference type="InterPro" id="IPR003593">
    <property type="entry name" value="AAA+_ATPase"/>
</dbReference>
<dbReference type="Pfam" id="PF00005">
    <property type="entry name" value="ABC_tran"/>
    <property type="match status" value="1"/>
</dbReference>
<organism evidence="4 5">
    <name type="scientific">Swingsia samuiensis</name>
    <dbReference type="NCBI Taxonomy" id="1293412"/>
    <lineage>
        <taxon>Bacteria</taxon>
        <taxon>Pseudomonadati</taxon>
        <taxon>Pseudomonadota</taxon>
        <taxon>Alphaproteobacteria</taxon>
        <taxon>Acetobacterales</taxon>
        <taxon>Acetobacteraceae</taxon>
        <taxon>Swingsia</taxon>
    </lineage>
</organism>